<organism evidence="2 3">
    <name type="scientific">Eiseniibacteriota bacterium</name>
    <dbReference type="NCBI Taxonomy" id="2212470"/>
    <lineage>
        <taxon>Bacteria</taxon>
        <taxon>Candidatus Eiseniibacteriota</taxon>
    </lineage>
</organism>
<sequence length="278" mass="29759">MRFLAIVRFTLEEAARRRVLLAMLLCGGAFLVLYAVGFHFLVRDLAGEKGAMATLTRQFVVNMFTIAGLFAVNFLMVMSAVLLPVDTLSGEITTGVLQTVAARPVARAEIVLGKWLGHLLVVWGYLLALASGVLAIAWFTAHRAPPHVPAAFACLALEAAVLVSLSIAGGARLSTVTNGVLAFGLFGFAFLGGWVEQIGSFVNNDATRNIGTVTSLIMPTDAMWHLAAHLLQPPFLAQMRMSPFSMGPVPSAAMVVWAVLWIVAALASAVRGFRRRPL</sequence>
<keyword evidence="1" id="KW-0472">Membrane</keyword>
<accession>A0A933SCN1</accession>
<dbReference type="EMBL" id="JACRIW010000060">
    <property type="protein sequence ID" value="MBI5169657.1"/>
    <property type="molecule type" value="Genomic_DNA"/>
</dbReference>
<feature type="transmembrane region" description="Helical" evidence="1">
    <location>
        <begin position="61"/>
        <end position="83"/>
    </location>
</feature>
<feature type="transmembrane region" description="Helical" evidence="1">
    <location>
        <begin position="20"/>
        <end position="41"/>
    </location>
</feature>
<keyword evidence="1" id="KW-1133">Transmembrane helix</keyword>
<name>A0A933SCN1_UNCEI</name>
<feature type="transmembrane region" description="Helical" evidence="1">
    <location>
        <begin position="249"/>
        <end position="270"/>
    </location>
</feature>
<dbReference type="GO" id="GO:0005886">
    <property type="term" value="C:plasma membrane"/>
    <property type="evidence" value="ECO:0007669"/>
    <property type="project" value="UniProtKB-SubCell"/>
</dbReference>
<dbReference type="Pfam" id="PF12679">
    <property type="entry name" value="ABC2_membrane_2"/>
    <property type="match status" value="1"/>
</dbReference>
<dbReference type="GO" id="GO:0140359">
    <property type="term" value="F:ABC-type transporter activity"/>
    <property type="evidence" value="ECO:0007669"/>
    <property type="project" value="InterPro"/>
</dbReference>
<feature type="transmembrane region" description="Helical" evidence="1">
    <location>
        <begin position="175"/>
        <end position="195"/>
    </location>
</feature>
<protein>
    <submittedName>
        <fullName evidence="2">ABC transporter permease</fullName>
    </submittedName>
</protein>
<evidence type="ECO:0000313" key="2">
    <source>
        <dbReference type="EMBL" id="MBI5169657.1"/>
    </source>
</evidence>
<comment type="caution">
    <text evidence="2">The sequence shown here is derived from an EMBL/GenBank/DDBJ whole genome shotgun (WGS) entry which is preliminary data.</text>
</comment>
<evidence type="ECO:0000313" key="3">
    <source>
        <dbReference type="Proteomes" id="UP000696931"/>
    </source>
</evidence>
<feature type="transmembrane region" description="Helical" evidence="1">
    <location>
        <begin position="147"/>
        <end position="168"/>
    </location>
</feature>
<dbReference type="Proteomes" id="UP000696931">
    <property type="component" value="Unassembled WGS sequence"/>
</dbReference>
<keyword evidence="1" id="KW-0812">Transmembrane</keyword>
<gene>
    <name evidence="2" type="ORF">HZA61_09230</name>
</gene>
<proteinExistence type="predicted"/>
<dbReference type="AlphaFoldDB" id="A0A933SCN1"/>
<evidence type="ECO:0000256" key="1">
    <source>
        <dbReference type="SAM" id="Phobius"/>
    </source>
</evidence>
<dbReference type="PANTHER" id="PTHR43471">
    <property type="entry name" value="ABC TRANSPORTER PERMEASE"/>
    <property type="match status" value="1"/>
</dbReference>
<reference evidence="2" key="1">
    <citation type="submission" date="2020-07" db="EMBL/GenBank/DDBJ databases">
        <title>Huge and variable diversity of episymbiotic CPR bacteria and DPANN archaea in groundwater ecosystems.</title>
        <authorList>
            <person name="He C.Y."/>
            <person name="Keren R."/>
            <person name="Whittaker M."/>
            <person name="Farag I.F."/>
            <person name="Doudna J."/>
            <person name="Cate J.H.D."/>
            <person name="Banfield J.F."/>
        </authorList>
    </citation>
    <scope>NUCLEOTIDE SEQUENCE</scope>
    <source>
        <strain evidence="2">NC_groundwater_1813_Pr3_B-0.1um_71_17</strain>
    </source>
</reference>
<feature type="transmembrane region" description="Helical" evidence="1">
    <location>
        <begin position="115"/>
        <end position="141"/>
    </location>
</feature>